<dbReference type="InterPro" id="IPR020900">
    <property type="entry name" value="Arg_repress_DNA-bd"/>
</dbReference>
<dbReference type="UniPathway" id="UPA00068"/>
<dbReference type="Gene3D" id="3.30.1360.40">
    <property type="match status" value="1"/>
</dbReference>
<dbReference type="GO" id="GO:0005737">
    <property type="term" value="C:cytoplasm"/>
    <property type="evidence" value="ECO:0007669"/>
    <property type="project" value="UniProtKB-SubCell"/>
</dbReference>
<evidence type="ECO:0000256" key="7">
    <source>
        <dbReference type="HAMAP-Rule" id="MF_00173"/>
    </source>
</evidence>
<dbReference type="PRINTS" id="PR01467">
    <property type="entry name" value="ARGREPRESSOR"/>
</dbReference>
<dbReference type="Pfam" id="PF01316">
    <property type="entry name" value="Arg_repressor"/>
    <property type="match status" value="1"/>
</dbReference>
<keyword evidence="7" id="KW-0055">Arginine biosynthesis</keyword>
<feature type="domain" description="Arginine repressor DNA-binding" evidence="8">
    <location>
        <begin position="1"/>
        <end position="69"/>
    </location>
</feature>
<dbReference type="GO" id="GO:0003700">
    <property type="term" value="F:DNA-binding transcription factor activity"/>
    <property type="evidence" value="ECO:0007669"/>
    <property type="project" value="UniProtKB-UniRule"/>
</dbReference>
<keyword evidence="6 7" id="KW-0804">Transcription</keyword>
<dbReference type="GO" id="GO:0006526">
    <property type="term" value="P:L-arginine biosynthetic process"/>
    <property type="evidence" value="ECO:0007669"/>
    <property type="project" value="UniProtKB-UniPathway"/>
</dbReference>
<name>A0A0R1TV20_9LACO</name>
<dbReference type="PANTHER" id="PTHR34471:SF1">
    <property type="entry name" value="ARGININE REPRESSOR"/>
    <property type="match status" value="1"/>
</dbReference>
<dbReference type="HAMAP" id="MF_00173">
    <property type="entry name" value="Arg_repressor"/>
    <property type="match status" value="1"/>
</dbReference>
<dbReference type="SUPFAM" id="SSF46785">
    <property type="entry name" value="Winged helix' DNA-binding domain"/>
    <property type="match status" value="1"/>
</dbReference>
<comment type="function">
    <text evidence="7">Regulates arginine biosynthesis genes.</text>
</comment>
<dbReference type="RefSeq" id="WP_025020272.1">
    <property type="nucleotide sequence ID" value="NZ_AZFH01000001.1"/>
</dbReference>
<evidence type="ECO:0000256" key="3">
    <source>
        <dbReference type="ARBA" id="ARBA00022490"/>
    </source>
</evidence>
<dbReference type="GO" id="GO:1900079">
    <property type="term" value="P:regulation of arginine biosynthetic process"/>
    <property type="evidence" value="ECO:0007669"/>
    <property type="project" value="UniProtKB-UniRule"/>
</dbReference>
<reference evidence="10 11" key="1">
    <citation type="journal article" date="2015" name="Genome Announc.">
        <title>Expanding the biotechnology potential of lactobacilli through comparative genomics of 213 strains and associated genera.</title>
        <authorList>
            <person name="Sun Z."/>
            <person name="Harris H.M."/>
            <person name="McCann A."/>
            <person name="Guo C."/>
            <person name="Argimon S."/>
            <person name="Zhang W."/>
            <person name="Yang X."/>
            <person name="Jeffery I.B."/>
            <person name="Cooney J.C."/>
            <person name="Kagawa T.F."/>
            <person name="Liu W."/>
            <person name="Song Y."/>
            <person name="Salvetti E."/>
            <person name="Wrobel A."/>
            <person name="Rasinkangas P."/>
            <person name="Parkhill J."/>
            <person name="Rea M.C."/>
            <person name="O'Sullivan O."/>
            <person name="Ritari J."/>
            <person name="Douillard F.P."/>
            <person name="Paul Ross R."/>
            <person name="Yang R."/>
            <person name="Briner A.E."/>
            <person name="Felis G.E."/>
            <person name="de Vos W.M."/>
            <person name="Barrangou R."/>
            <person name="Klaenhammer T.R."/>
            <person name="Caufield P.W."/>
            <person name="Cui Y."/>
            <person name="Zhang H."/>
            <person name="O'Toole P.W."/>
        </authorList>
    </citation>
    <scope>NUCLEOTIDE SEQUENCE [LARGE SCALE GENOMIC DNA]</scope>
    <source>
        <strain evidence="10 11">DSM 15833</strain>
    </source>
</reference>
<dbReference type="Proteomes" id="UP000051048">
    <property type="component" value="Unassembled WGS sequence"/>
</dbReference>
<comment type="subcellular location">
    <subcellularLocation>
        <location evidence="1 7">Cytoplasm</location>
    </subcellularLocation>
</comment>
<feature type="domain" description="Arginine repressor C-terminal" evidence="9">
    <location>
        <begin position="78"/>
        <end position="143"/>
    </location>
</feature>
<accession>A0A0R1TV20</accession>
<dbReference type="InterPro" id="IPR036251">
    <property type="entry name" value="Arg_repress_C_sf"/>
</dbReference>
<dbReference type="Pfam" id="PF02863">
    <property type="entry name" value="Arg_repressor_C"/>
    <property type="match status" value="1"/>
</dbReference>
<dbReference type="PATRIC" id="fig|1423740.3.peg.609"/>
<evidence type="ECO:0000256" key="6">
    <source>
        <dbReference type="ARBA" id="ARBA00023163"/>
    </source>
</evidence>
<comment type="pathway">
    <text evidence="7">Amino-acid biosynthesis; L-arginine biosynthesis [regulation].</text>
</comment>
<keyword evidence="5 7" id="KW-0238">DNA-binding</keyword>
<evidence type="ECO:0000256" key="2">
    <source>
        <dbReference type="ARBA" id="ARBA00008316"/>
    </source>
</evidence>
<dbReference type="InterPro" id="IPR036388">
    <property type="entry name" value="WH-like_DNA-bd_sf"/>
</dbReference>
<keyword evidence="3 7" id="KW-0963">Cytoplasm</keyword>
<dbReference type="GO" id="GO:0003677">
    <property type="term" value="F:DNA binding"/>
    <property type="evidence" value="ECO:0007669"/>
    <property type="project" value="UniProtKB-KW"/>
</dbReference>
<dbReference type="STRING" id="1423740.FC36_GL000563"/>
<evidence type="ECO:0000256" key="4">
    <source>
        <dbReference type="ARBA" id="ARBA00023015"/>
    </source>
</evidence>
<comment type="caution">
    <text evidence="10">The sequence shown here is derived from an EMBL/GenBank/DDBJ whole genome shotgun (WGS) entry which is preliminary data.</text>
</comment>
<protein>
    <recommendedName>
        <fullName evidence="7">Arginine repressor</fullName>
    </recommendedName>
</protein>
<organism evidence="10 11">
    <name type="scientific">Ligilactobacillus equi DSM 15833 = JCM 10991</name>
    <dbReference type="NCBI Taxonomy" id="1423740"/>
    <lineage>
        <taxon>Bacteria</taxon>
        <taxon>Bacillati</taxon>
        <taxon>Bacillota</taxon>
        <taxon>Bacilli</taxon>
        <taxon>Lactobacillales</taxon>
        <taxon>Lactobacillaceae</taxon>
        <taxon>Ligilactobacillus</taxon>
    </lineage>
</organism>
<keyword evidence="7" id="KW-0678">Repressor</keyword>
<dbReference type="SUPFAM" id="SSF55252">
    <property type="entry name" value="C-terminal domain of arginine repressor"/>
    <property type="match status" value="1"/>
</dbReference>
<dbReference type="Gene3D" id="1.10.10.10">
    <property type="entry name" value="Winged helix-like DNA-binding domain superfamily/Winged helix DNA-binding domain"/>
    <property type="match status" value="1"/>
</dbReference>
<dbReference type="InterPro" id="IPR001669">
    <property type="entry name" value="Arg_repress"/>
</dbReference>
<keyword evidence="7" id="KW-0028">Amino-acid biosynthesis</keyword>
<dbReference type="EMBL" id="AZFH01000001">
    <property type="protein sequence ID" value="KRL85193.1"/>
    <property type="molecule type" value="Genomic_DNA"/>
</dbReference>
<dbReference type="GO" id="GO:0034618">
    <property type="term" value="F:arginine binding"/>
    <property type="evidence" value="ECO:0007669"/>
    <property type="project" value="InterPro"/>
</dbReference>
<gene>
    <name evidence="7" type="primary">argR</name>
    <name evidence="10" type="ORF">FC36_GL000563</name>
</gene>
<evidence type="ECO:0000256" key="1">
    <source>
        <dbReference type="ARBA" id="ARBA00004496"/>
    </source>
</evidence>
<dbReference type="InterPro" id="IPR036390">
    <property type="entry name" value="WH_DNA-bd_sf"/>
</dbReference>
<keyword evidence="4 7" id="KW-0805">Transcription regulation</keyword>
<dbReference type="GO" id="GO:0051259">
    <property type="term" value="P:protein complex oligomerization"/>
    <property type="evidence" value="ECO:0007669"/>
    <property type="project" value="InterPro"/>
</dbReference>
<evidence type="ECO:0000259" key="8">
    <source>
        <dbReference type="Pfam" id="PF01316"/>
    </source>
</evidence>
<comment type="similarity">
    <text evidence="2 7">Belongs to the ArgR family.</text>
</comment>
<dbReference type="PANTHER" id="PTHR34471">
    <property type="entry name" value="ARGININE REPRESSOR"/>
    <property type="match status" value="1"/>
</dbReference>
<sequence>MRKKDRQELIKQILQNEEIYRQEDLVKRLDEQGIYVTQATISRDVKEMQLVKIPQDDGGYIYNVPTEKSNQLSLEKILSDSFVSCDTHNEMCFVKVLPGNGPILSSMIEQNKFEEVFATLCDDNSVMIFAKSVQAAQQLAKTFYSWVKLD</sequence>
<evidence type="ECO:0000313" key="10">
    <source>
        <dbReference type="EMBL" id="KRL85193.1"/>
    </source>
</evidence>
<dbReference type="OrthoDB" id="9807089at2"/>
<evidence type="ECO:0000313" key="11">
    <source>
        <dbReference type="Proteomes" id="UP000051048"/>
    </source>
</evidence>
<dbReference type="AlphaFoldDB" id="A0A0R1TV20"/>
<dbReference type="InterPro" id="IPR020899">
    <property type="entry name" value="Arg_repress_C"/>
</dbReference>
<evidence type="ECO:0000256" key="5">
    <source>
        <dbReference type="ARBA" id="ARBA00023125"/>
    </source>
</evidence>
<evidence type="ECO:0000259" key="9">
    <source>
        <dbReference type="Pfam" id="PF02863"/>
    </source>
</evidence>
<proteinExistence type="inferred from homology"/>